<dbReference type="SUPFAM" id="SSF50729">
    <property type="entry name" value="PH domain-like"/>
    <property type="match status" value="1"/>
</dbReference>
<evidence type="ECO:0000256" key="1">
    <source>
        <dbReference type="SAM" id="MobiDB-lite"/>
    </source>
</evidence>
<organism evidence="3 4">
    <name type="scientific">Trypanosoma cruzi marinkellei</name>
    <dbReference type="NCBI Taxonomy" id="85056"/>
    <lineage>
        <taxon>Eukaryota</taxon>
        <taxon>Discoba</taxon>
        <taxon>Euglenozoa</taxon>
        <taxon>Kinetoplastea</taxon>
        <taxon>Metakinetoplastina</taxon>
        <taxon>Trypanosomatida</taxon>
        <taxon>Trypanosomatidae</taxon>
        <taxon>Trypanosoma</taxon>
        <taxon>Schizotrypanum</taxon>
    </lineage>
</organism>
<dbReference type="Pfam" id="PF12814">
    <property type="entry name" value="Mcp5_PH"/>
    <property type="match status" value="1"/>
</dbReference>
<feature type="region of interest" description="Disordered" evidence="1">
    <location>
        <begin position="20"/>
        <end position="241"/>
    </location>
</feature>
<accession>K2NUT3</accession>
<dbReference type="Proteomes" id="UP000007350">
    <property type="component" value="Unassembled WGS sequence"/>
</dbReference>
<evidence type="ECO:0000259" key="2">
    <source>
        <dbReference type="Pfam" id="PF12814"/>
    </source>
</evidence>
<dbReference type="OrthoDB" id="243853at2759"/>
<feature type="compositionally biased region" description="Basic and acidic residues" evidence="1">
    <location>
        <begin position="55"/>
        <end position="64"/>
    </location>
</feature>
<dbReference type="InterPro" id="IPR011993">
    <property type="entry name" value="PH-like_dom_sf"/>
</dbReference>
<dbReference type="InterPro" id="IPR024774">
    <property type="entry name" value="PH_dom-Mcp5-type"/>
</dbReference>
<dbReference type="AlphaFoldDB" id="K2NUT3"/>
<reference evidence="3 4" key="1">
    <citation type="journal article" date="2012" name="BMC Genomics">
        <title>Comparative genomic analysis of human infective Trypanosoma cruzi lineages with the bat-restricted subspecies T. cruzi marinkellei.</title>
        <authorList>
            <person name="Franzen O."/>
            <person name="Talavera-Lopez C."/>
            <person name="Ochaya S."/>
            <person name="Butler C.E."/>
            <person name="Messenger L.A."/>
            <person name="Lewis M.D."/>
            <person name="Llewellyn M.S."/>
            <person name="Marinkelle C.J."/>
            <person name="Tyler K.M."/>
            <person name="Miles M.A."/>
            <person name="Andersson B."/>
        </authorList>
    </citation>
    <scope>NUCLEOTIDE SEQUENCE [LARGE SCALE GENOMIC DNA]</scope>
    <source>
        <strain evidence="3 4">B7</strain>
    </source>
</reference>
<evidence type="ECO:0000313" key="4">
    <source>
        <dbReference type="Proteomes" id="UP000007350"/>
    </source>
</evidence>
<feature type="compositionally biased region" description="Polar residues" evidence="1">
    <location>
        <begin position="184"/>
        <end position="195"/>
    </location>
</feature>
<sequence length="495" mass="54872">MSLHAGHRQRTIFAPVVLNPYEEGEEEVKKSAGNNNSRSINTVPSSQPPPGQALRHNEAADERLSLNLSQPVPPPLPPPPVVLVSPGSQVSEDAWKSEEVLRPDRKVASFPPPPQRMPAGALRDKRVPSPVRVPRTRGPKPSKGALGHDADGVAMPTTAGPEAALTSSTRHAVSRETRRPGSAPNGQHSRHTSLSAPDLDIRNMGTTDDIGAGNLRTHDAEMGETKPPQPSQPPPKDSHHYNPFVVQGAFTQKNPFRNQTFEAFCCAPDYSAPADCRKYNFDSNEWVGFQRTSEGDFREQRATEMTSQSQTGSSISSLSRYLLIGPALGTLQSGDWFYKWTRHGRVHERYVWLDIQRHSLLWGPSPRSSFVLLSHLGLDAVIDLRPDCMFDEATQRTFYRFCLAREENTVVFATELRDKFDLWFDALRKIIFVCDLPRQRDQSAGLSDGMAAGAMGDKRTSHRNALDAVLPAHGSKMYATRSMFSDRRTQVLPSD</sequence>
<proteinExistence type="predicted"/>
<feature type="compositionally biased region" description="Basic and acidic residues" evidence="1">
    <location>
        <begin position="93"/>
        <end position="107"/>
    </location>
</feature>
<feature type="domain" description="Pleckstrin homology" evidence="2">
    <location>
        <begin position="327"/>
        <end position="431"/>
    </location>
</feature>
<feature type="compositionally biased region" description="Polar residues" evidence="1">
    <location>
        <begin position="32"/>
        <end position="45"/>
    </location>
</feature>
<evidence type="ECO:0000313" key="3">
    <source>
        <dbReference type="EMBL" id="EKF38746.1"/>
    </source>
</evidence>
<feature type="compositionally biased region" description="Pro residues" evidence="1">
    <location>
        <begin position="71"/>
        <end position="81"/>
    </location>
</feature>
<protein>
    <recommendedName>
        <fullName evidence="2">Pleckstrin homology domain-containing protein</fullName>
    </recommendedName>
</protein>
<dbReference type="GO" id="GO:0005543">
    <property type="term" value="F:phospholipid binding"/>
    <property type="evidence" value="ECO:0007669"/>
    <property type="project" value="InterPro"/>
</dbReference>
<name>K2NUT3_TRYCR</name>
<dbReference type="EMBL" id="AHKC01005064">
    <property type="protein sequence ID" value="EKF38746.1"/>
    <property type="molecule type" value="Genomic_DNA"/>
</dbReference>
<dbReference type="Gene3D" id="2.30.29.30">
    <property type="entry name" value="Pleckstrin-homology domain (PH domain)/Phosphotyrosine-binding domain (PTB)"/>
    <property type="match status" value="1"/>
</dbReference>
<gene>
    <name evidence="3" type="ORF">MOQ_001041</name>
</gene>
<dbReference type="GO" id="GO:0032065">
    <property type="term" value="P:maintenance of protein location in cell cortex"/>
    <property type="evidence" value="ECO:0007669"/>
    <property type="project" value="InterPro"/>
</dbReference>
<feature type="compositionally biased region" description="Low complexity" evidence="1">
    <location>
        <begin position="82"/>
        <end position="91"/>
    </location>
</feature>
<dbReference type="GO" id="GO:0005938">
    <property type="term" value="C:cell cortex"/>
    <property type="evidence" value="ECO:0007669"/>
    <property type="project" value="InterPro"/>
</dbReference>
<keyword evidence="4" id="KW-1185">Reference proteome</keyword>
<comment type="caution">
    <text evidence="3">The sequence shown here is derived from an EMBL/GenBank/DDBJ whole genome shotgun (WGS) entry which is preliminary data.</text>
</comment>